<evidence type="ECO:0000256" key="4">
    <source>
        <dbReference type="ARBA" id="ARBA00040604"/>
    </source>
</evidence>
<dbReference type="GO" id="GO:0005739">
    <property type="term" value="C:mitochondrion"/>
    <property type="evidence" value="ECO:0007669"/>
    <property type="project" value="UniProtKB-SubCell"/>
</dbReference>
<sequence>MEQRQFSLCQDTQNQEKYLCLNKECYTSKKKQLHCHECLVKLHKTDKNSIKHYEEFVTFDSIINDLIRRNNKKLELYNQMIIDAHQFKKDKFKELCTLKSFSSKSSEFQNQVFKKIEQYVEESPKQLNSQVSLVRQGLQFQKDKLQFNIEQYLSNDTKFEDSLKQILEEIKKNIETYIASIELQDSQTIKKKTIQQLQKKIADLEGVKTMPKTDYFPKNITIFIIIIPMFYLIYTIQQLDTQLLKLQMKLDQQSLQILELQKLLIQEVKQSKKEQDNQIETLLKQSHDSLQSNNELKDILINNDSKLVLKVIQLQKKTDEEFNKTKNILQELIHKNPQKLDMEFKTNVEPITFNEKSEILETDYIINQIIIGQQLNFTKAELIYKSKRDGLTLNAFWLSMRKYGSTLLIAKFHNFQIIGAFTLPPYIPSFYGDYMVDGAKKSFLFSYTKNKIYKLKDDRFTLYSKYMVGPQFGQGPDLSLQGSTFDQCSSNIGYTYEYGYEKGESIIDGSPKIIEMEVFLLS</sequence>
<evidence type="ECO:0000313" key="8">
    <source>
        <dbReference type="EMBL" id="CAD8106949.1"/>
    </source>
</evidence>
<dbReference type="OMA" id="QLHCHEC"/>
<keyword evidence="6" id="KW-1133">Transmembrane helix</keyword>
<dbReference type="PANTHER" id="PTHR23354:SF62">
    <property type="entry name" value="MUSTARD, ISOFORM V"/>
    <property type="match status" value="1"/>
</dbReference>
<accession>A0A8S1PWQ1</accession>
<name>A0A8S1PWQ1_PARPR</name>
<comment type="subcellular location">
    <subcellularLocation>
        <location evidence="1">Mitochondrion</location>
    </subcellularLocation>
</comment>
<evidence type="ECO:0000259" key="7">
    <source>
        <dbReference type="PROSITE" id="PS51886"/>
    </source>
</evidence>
<comment type="caution">
    <text evidence="8">The sequence shown here is derived from an EMBL/GenBank/DDBJ whole genome shotgun (WGS) entry which is preliminary data.</text>
</comment>
<dbReference type="PANTHER" id="PTHR23354">
    <property type="entry name" value="NUCLEOLAR PROTEIN 7/ESTROGEN RECEPTOR COACTIVATOR-RELATED"/>
    <property type="match status" value="1"/>
</dbReference>
<proteinExistence type="inferred from homology"/>
<gene>
    <name evidence="8" type="ORF">PPRIM_AZ9-3.1.T1320070</name>
</gene>
<dbReference type="EMBL" id="CAJJDM010000135">
    <property type="protein sequence ID" value="CAD8106949.1"/>
    <property type="molecule type" value="Genomic_DNA"/>
</dbReference>
<keyword evidence="3" id="KW-0496">Mitochondrion</keyword>
<reference evidence="8" key="1">
    <citation type="submission" date="2021-01" db="EMBL/GenBank/DDBJ databases">
        <authorList>
            <consortium name="Genoscope - CEA"/>
            <person name="William W."/>
        </authorList>
    </citation>
    <scope>NUCLEOTIDE SEQUENCE</scope>
</reference>
<evidence type="ECO:0000256" key="6">
    <source>
        <dbReference type="SAM" id="Phobius"/>
    </source>
</evidence>
<keyword evidence="9" id="KW-1185">Reference proteome</keyword>
<dbReference type="InterPro" id="IPR006571">
    <property type="entry name" value="TLDc_dom"/>
</dbReference>
<evidence type="ECO:0000256" key="5">
    <source>
        <dbReference type="SAM" id="Coils"/>
    </source>
</evidence>
<evidence type="ECO:0000256" key="1">
    <source>
        <dbReference type="ARBA" id="ARBA00004173"/>
    </source>
</evidence>
<keyword evidence="6" id="KW-0472">Membrane</keyword>
<comment type="similarity">
    <text evidence="2">Belongs to the OXR1 family.</text>
</comment>
<dbReference type="Proteomes" id="UP000688137">
    <property type="component" value="Unassembled WGS sequence"/>
</dbReference>
<evidence type="ECO:0000313" key="9">
    <source>
        <dbReference type="Proteomes" id="UP000688137"/>
    </source>
</evidence>
<feature type="transmembrane region" description="Helical" evidence="6">
    <location>
        <begin position="220"/>
        <end position="237"/>
    </location>
</feature>
<feature type="domain" description="TLDc" evidence="7">
    <location>
        <begin position="358"/>
        <end position="522"/>
    </location>
</feature>
<keyword evidence="6" id="KW-0812">Transmembrane</keyword>
<keyword evidence="5" id="KW-0175">Coiled coil</keyword>
<organism evidence="8 9">
    <name type="scientific">Paramecium primaurelia</name>
    <dbReference type="NCBI Taxonomy" id="5886"/>
    <lineage>
        <taxon>Eukaryota</taxon>
        <taxon>Sar</taxon>
        <taxon>Alveolata</taxon>
        <taxon>Ciliophora</taxon>
        <taxon>Intramacronucleata</taxon>
        <taxon>Oligohymenophorea</taxon>
        <taxon>Peniculida</taxon>
        <taxon>Parameciidae</taxon>
        <taxon>Paramecium</taxon>
    </lineage>
</organism>
<dbReference type="AlphaFoldDB" id="A0A8S1PWQ1"/>
<evidence type="ECO:0000256" key="2">
    <source>
        <dbReference type="ARBA" id="ARBA00009540"/>
    </source>
</evidence>
<evidence type="ECO:0000256" key="3">
    <source>
        <dbReference type="ARBA" id="ARBA00023128"/>
    </source>
</evidence>
<feature type="coiled-coil region" evidence="5">
    <location>
        <begin position="236"/>
        <end position="285"/>
    </location>
</feature>
<dbReference type="PROSITE" id="PS51886">
    <property type="entry name" value="TLDC"/>
    <property type="match status" value="1"/>
</dbReference>
<dbReference type="Pfam" id="PF07534">
    <property type="entry name" value="TLD"/>
    <property type="match status" value="1"/>
</dbReference>
<protein>
    <recommendedName>
        <fullName evidence="4">Oxidation resistance protein 1</fullName>
    </recommendedName>
</protein>